<dbReference type="InterPro" id="IPR011322">
    <property type="entry name" value="N-reg_PII-like_a/b"/>
</dbReference>
<gene>
    <name evidence="2" type="ORF">AWB68_02948</name>
</gene>
<dbReference type="OrthoDB" id="5339790at2"/>
<dbReference type="Pfam" id="PF02641">
    <property type="entry name" value="DUF190"/>
    <property type="match status" value="1"/>
</dbReference>
<accession>A0A158IR80</accession>
<dbReference type="AlphaFoldDB" id="A0A158IR80"/>
<keyword evidence="3" id="KW-1185">Reference proteome</keyword>
<protein>
    <submittedName>
        <fullName evidence="2">Uncharacterized protein</fullName>
    </submittedName>
</protein>
<name>A0A158IR80_9BURK</name>
<dbReference type="Proteomes" id="UP000054770">
    <property type="component" value="Unassembled WGS sequence"/>
</dbReference>
<dbReference type="InterPro" id="IPR015867">
    <property type="entry name" value="N-reg_PII/ATP_PRibTrfase_C"/>
</dbReference>
<reference evidence="2" key="1">
    <citation type="submission" date="2016-01" db="EMBL/GenBank/DDBJ databases">
        <authorList>
            <person name="Peeters C."/>
        </authorList>
    </citation>
    <scope>NUCLEOTIDE SEQUENCE [LARGE SCALE GENOMIC DNA]</scope>
    <source>
        <strain evidence="2">LMG 22940</strain>
    </source>
</reference>
<comment type="similarity">
    <text evidence="1">Belongs to the UPF0166 family.</text>
</comment>
<dbReference type="SUPFAM" id="SSF54913">
    <property type="entry name" value="GlnB-like"/>
    <property type="match status" value="1"/>
</dbReference>
<evidence type="ECO:0000313" key="2">
    <source>
        <dbReference type="EMBL" id="SAL59067.1"/>
    </source>
</evidence>
<evidence type="ECO:0000313" key="3">
    <source>
        <dbReference type="Proteomes" id="UP000054770"/>
    </source>
</evidence>
<dbReference type="RefSeq" id="WP_087645080.1">
    <property type="nucleotide sequence ID" value="NZ_FCON02000027.1"/>
</dbReference>
<proteinExistence type="inferred from homology"/>
<dbReference type="EMBL" id="FCON02000027">
    <property type="protein sequence ID" value="SAL59067.1"/>
    <property type="molecule type" value="Genomic_DNA"/>
</dbReference>
<comment type="caution">
    <text evidence="2">The sequence shown here is derived from an EMBL/GenBank/DDBJ whole genome shotgun (WGS) entry which is preliminary data.</text>
</comment>
<evidence type="ECO:0000256" key="1">
    <source>
        <dbReference type="ARBA" id="ARBA00010554"/>
    </source>
</evidence>
<dbReference type="Gene3D" id="3.30.70.120">
    <property type="match status" value="1"/>
</dbReference>
<dbReference type="InterPro" id="IPR003793">
    <property type="entry name" value="UPF0166"/>
</dbReference>
<organism evidence="2 3">
    <name type="scientific">Caballeronia choica</name>
    <dbReference type="NCBI Taxonomy" id="326476"/>
    <lineage>
        <taxon>Bacteria</taxon>
        <taxon>Pseudomonadati</taxon>
        <taxon>Pseudomonadota</taxon>
        <taxon>Betaproteobacteria</taxon>
        <taxon>Burkholderiales</taxon>
        <taxon>Burkholderiaceae</taxon>
        <taxon>Caballeronia</taxon>
    </lineage>
</organism>
<sequence>MNGYQLTFYTEQNRKHGHRTVCDWLLHEVRQLGIHGATVISCAEGTGHAGAHHAAHMLKLADQPLQIILAVTEEEAERILDLVKAENVHVFYTRVPIEFGLIGDDEPPKTKRHFPLFGRSAH</sequence>